<dbReference type="Gene3D" id="3.40.50.2300">
    <property type="match status" value="2"/>
</dbReference>
<dbReference type="Pfam" id="PF04392">
    <property type="entry name" value="ABC_sub_bind"/>
    <property type="match status" value="1"/>
</dbReference>
<evidence type="ECO:0000259" key="4">
    <source>
        <dbReference type="PROSITE" id="PS50883"/>
    </source>
</evidence>
<reference evidence="6 7" key="1">
    <citation type="submission" date="2016-04" db="EMBL/GenBank/DDBJ databases">
        <title>Genome sequence of Clostridium magnum DSM 2767.</title>
        <authorList>
            <person name="Poehlein A."/>
            <person name="Uhlig R."/>
            <person name="Fischer R."/>
            <person name="Bahl H."/>
            <person name="Daniel R."/>
        </authorList>
    </citation>
    <scope>NUCLEOTIDE SEQUENCE [LARGE SCALE GENOMIC DNA]</scope>
    <source>
        <strain evidence="6 7">DSM 2767</strain>
    </source>
</reference>
<dbReference type="Pfam" id="PF00563">
    <property type="entry name" value="EAL"/>
    <property type="match status" value="1"/>
</dbReference>
<dbReference type="SUPFAM" id="SSF55073">
    <property type="entry name" value="Nucleotide cyclase"/>
    <property type="match status" value="1"/>
</dbReference>
<evidence type="ECO:0000256" key="2">
    <source>
        <dbReference type="SAM" id="Phobius"/>
    </source>
</evidence>
<dbReference type="InterPro" id="IPR043128">
    <property type="entry name" value="Rev_trsase/Diguanyl_cyclase"/>
</dbReference>
<dbReference type="Gene3D" id="3.30.450.20">
    <property type="entry name" value="PAS domain"/>
    <property type="match status" value="1"/>
</dbReference>
<dbReference type="InterPro" id="IPR035919">
    <property type="entry name" value="EAL_sf"/>
</dbReference>
<evidence type="ECO:0000313" key="6">
    <source>
        <dbReference type="EMBL" id="KZL89557.1"/>
    </source>
</evidence>
<dbReference type="PATRIC" id="fig|1121326.3.peg.5112"/>
<dbReference type="NCBIfam" id="TIGR00229">
    <property type="entry name" value="sensory_box"/>
    <property type="match status" value="1"/>
</dbReference>
<dbReference type="SUPFAM" id="SSF55785">
    <property type="entry name" value="PYP-like sensor domain (PAS domain)"/>
    <property type="match status" value="1"/>
</dbReference>
<dbReference type="FunFam" id="3.20.20.450:FF:000001">
    <property type="entry name" value="Cyclic di-GMP phosphodiesterase yahA"/>
    <property type="match status" value="1"/>
</dbReference>
<dbReference type="PROSITE" id="PS50887">
    <property type="entry name" value="GGDEF"/>
    <property type="match status" value="1"/>
</dbReference>
<feature type="transmembrane region" description="Helical" evidence="2">
    <location>
        <begin position="356"/>
        <end position="378"/>
    </location>
</feature>
<name>A0A162R7Z1_9CLOT</name>
<dbReference type="InterPro" id="IPR001633">
    <property type="entry name" value="EAL_dom"/>
</dbReference>
<dbReference type="SMART" id="SM00267">
    <property type="entry name" value="GGDEF"/>
    <property type="match status" value="1"/>
</dbReference>
<keyword evidence="1" id="KW-0175">Coiled coil</keyword>
<feature type="domain" description="PAC" evidence="3">
    <location>
        <begin position="502"/>
        <end position="554"/>
    </location>
</feature>
<sequence length="986" mass="112613">MNKLLLKRFFLIIIFALCFILNIRIYVNADVVNTDISMNSSKKVLVLHSYSENFKWINNISKGINSVLDNDSEKIDLSYVYMDMKKVKDKSYIDALYNLHKIKYNDIKFDAIICSDNDALNYIIKYGDDLFPNTPIVFCGVNNFDKSLLNGHKNYTGIVETIDIESTIKGIFKLQPNVKNIILVCDSTATGKLNEERAKTITKILKSSANFYFCTDTNIKNLQNILSNLGNNTAILHIGQLKNSDGTFINYEKVGSLLWKNINATNYICWDFPLGQGLLGGKVINSFEQGKIAAEITLRVLNGEKIDTIPIVKEIPSTYTFDFNELAKFKINKKNIPADSIIINKPFSFYEKYKDFVLTMISIISVLLIFIIILAVNINRRRLSEKKLIENYSELSAVYEELTATEEELRAQYDELQQGGEFLRIIEERYKLALEGSNDAIWEWDIEKNKFFASDKWKNIAGYGFNEDGSLKDILENLLSHEDKEPFVNSLLSHLDGTTPFYKCEFKTRDKHGNERWLYIRGKALRNKDGRAFKMAGSISNITLRKIVEEKNKYLAYYDSLTSLPNRTLLMDKLNEALKAASKNSEKGAVFFIDLDNFKRVNDTLGHDYGDKLLQALAIAINNIVETNTTVYRMGGDEFSILMRDADYREDIIKTCNNIIDICKKPFKIDGKQIFSSVSIGVSLYPDDGIDSSLLLKNADTAMYKAKDLGKNRYEFFDKNMFDEVLKKTKIEKGLRDALENNELELYYQPQIDCKTTKIQGIEALLRWKSNDFGFVSPADFIPIAEETSLIIPIGEWIFKTACTQGKEWLDKGYNLGVIAVNVSTVQLQHIDFLNTVKNALEESKLPPELLEIEITESVLMQYLDYNIDILNKLRQLGINVALDDFGTGYSSLSYLRVLPINNLKIDKSFIDSIHSNCKNESVVYGIIELAHKMNLNVVAEGVEWQEQFDILRSMNCERVQGYLFSKPIPADKIEDLNALMTSDNN</sequence>
<dbReference type="Pfam" id="PF00990">
    <property type="entry name" value="GGDEF"/>
    <property type="match status" value="1"/>
</dbReference>
<keyword evidence="2" id="KW-0472">Membrane</keyword>
<dbReference type="PANTHER" id="PTHR44757:SF2">
    <property type="entry name" value="BIOFILM ARCHITECTURE MAINTENANCE PROTEIN MBAA"/>
    <property type="match status" value="1"/>
</dbReference>
<proteinExistence type="predicted"/>
<dbReference type="CDD" id="cd01949">
    <property type="entry name" value="GGDEF"/>
    <property type="match status" value="1"/>
</dbReference>
<evidence type="ECO:0000259" key="5">
    <source>
        <dbReference type="PROSITE" id="PS50887"/>
    </source>
</evidence>
<dbReference type="NCBIfam" id="TIGR00254">
    <property type="entry name" value="GGDEF"/>
    <property type="match status" value="1"/>
</dbReference>
<dbReference type="InterPro" id="IPR052155">
    <property type="entry name" value="Biofilm_reg_signaling"/>
</dbReference>
<dbReference type="Gene3D" id="3.30.70.270">
    <property type="match status" value="1"/>
</dbReference>
<protein>
    <submittedName>
        <fullName evidence="6">Cyclic di-GMP phosphodiesterase Gmr</fullName>
        <ecNumber evidence="6">3.1.4.52</ecNumber>
    </submittedName>
</protein>
<evidence type="ECO:0000256" key="1">
    <source>
        <dbReference type="SAM" id="Coils"/>
    </source>
</evidence>
<evidence type="ECO:0000313" key="7">
    <source>
        <dbReference type="Proteomes" id="UP000076603"/>
    </source>
</evidence>
<dbReference type="GO" id="GO:0071111">
    <property type="term" value="F:cyclic-guanylate-specific phosphodiesterase activity"/>
    <property type="evidence" value="ECO:0007669"/>
    <property type="project" value="UniProtKB-EC"/>
</dbReference>
<dbReference type="InterPro" id="IPR000014">
    <property type="entry name" value="PAS"/>
</dbReference>
<keyword evidence="2" id="KW-0812">Transmembrane</keyword>
<dbReference type="PROSITE" id="PS50113">
    <property type="entry name" value="PAC"/>
    <property type="match status" value="1"/>
</dbReference>
<dbReference type="RefSeq" id="WP_082832068.1">
    <property type="nucleotide sequence ID" value="NZ_FQXL01000007.1"/>
</dbReference>
<dbReference type="InterPro" id="IPR000700">
    <property type="entry name" value="PAS-assoc_C"/>
</dbReference>
<dbReference type="OrthoDB" id="9762141at2"/>
<dbReference type="EC" id="3.1.4.52" evidence="6"/>
<dbReference type="InterPro" id="IPR000160">
    <property type="entry name" value="GGDEF_dom"/>
</dbReference>
<dbReference type="InterPro" id="IPR035965">
    <property type="entry name" value="PAS-like_dom_sf"/>
</dbReference>
<dbReference type="InterPro" id="IPR013655">
    <property type="entry name" value="PAS_fold_3"/>
</dbReference>
<gene>
    <name evidence="6" type="primary">gmr_5</name>
    <name evidence="6" type="ORF">CLMAG_50570</name>
</gene>
<dbReference type="Proteomes" id="UP000076603">
    <property type="component" value="Unassembled WGS sequence"/>
</dbReference>
<dbReference type="EMBL" id="LWAE01000008">
    <property type="protein sequence ID" value="KZL89557.1"/>
    <property type="molecule type" value="Genomic_DNA"/>
</dbReference>
<accession>A0A162R7Z1</accession>
<dbReference type="SMART" id="SM00052">
    <property type="entry name" value="EAL"/>
    <property type="match status" value="1"/>
</dbReference>
<dbReference type="Gene3D" id="3.20.20.450">
    <property type="entry name" value="EAL domain"/>
    <property type="match status" value="1"/>
</dbReference>
<dbReference type="STRING" id="1121326.CLMAG_50570"/>
<feature type="domain" description="GGDEF" evidence="5">
    <location>
        <begin position="586"/>
        <end position="719"/>
    </location>
</feature>
<keyword evidence="6" id="KW-0378">Hydrolase</keyword>
<dbReference type="SUPFAM" id="SSF141868">
    <property type="entry name" value="EAL domain-like"/>
    <property type="match status" value="1"/>
</dbReference>
<comment type="caution">
    <text evidence="6">The sequence shown here is derived from an EMBL/GenBank/DDBJ whole genome shotgun (WGS) entry which is preliminary data.</text>
</comment>
<dbReference type="InterPro" id="IPR007487">
    <property type="entry name" value="ABC_transpt-TYRBP-like"/>
</dbReference>
<dbReference type="PANTHER" id="PTHR44757">
    <property type="entry name" value="DIGUANYLATE CYCLASE DGCP"/>
    <property type="match status" value="1"/>
</dbReference>
<evidence type="ECO:0000259" key="3">
    <source>
        <dbReference type="PROSITE" id="PS50113"/>
    </source>
</evidence>
<keyword evidence="7" id="KW-1185">Reference proteome</keyword>
<feature type="coiled-coil region" evidence="1">
    <location>
        <begin position="392"/>
        <end position="419"/>
    </location>
</feature>
<dbReference type="CDD" id="cd00130">
    <property type="entry name" value="PAS"/>
    <property type="match status" value="1"/>
</dbReference>
<organism evidence="6 7">
    <name type="scientific">Clostridium magnum DSM 2767</name>
    <dbReference type="NCBI Taxonomy" id="1121326"/>
    <lineage>
        <taxon>Bacteria</taxon>
        <taxon>Bacillati</taxon>
        <taxon>Bacillota</taxon>
        <taxon>Clostridia</taxon>
        <taxon>Eubacteriales</taxon>
        <taxon>Clostridiaceae</taxon>
        <taxon>Clostridium</taxon>
    </lineage>
</organism>
<keyword evidence="2" id="KW-1133">Transmembrane helix</keyword>
<dbReference type="CDD" id="cd01948">
    <property type="entry name" value="EAL"/>
    <property type="match status" value="1"/>
</dbReference>
<dbReference type="AlphaFoldDB" id="A0A162R7Z1"/>
<dbReference type="InterPro" id="IPR029787">
    <property type="entry name" value="Nucleotide_cyclase"/>
</dbReference>
<feature type="domain" description="EAL" evidence="4">
    <location>
        <begin position="728"/>
        <end position="982"/>
    </location>
</feature>
<dbReference type="Pfam" id="PF08447">
    <property type="entry name" value="PAS_3"/>
    <property type="match status" value="1"/>
</dbReference>
<dbReference type="PROSITE" id="PS50883">
    <property type="entry name" value="EAL"/>
    <property type="match status" value="1"/>
</dbReference>